<organism evidence="2 3">
    <name type="scientific">Panicum virgatum</name>
    <name type="common">Blackwell switchgrass</name>
    <dbReference type="NCBI Taxonomy" id="38727"/>
    <lineage>
        <taxon>Eukaryota</taxon>
        <taxon>Viridiplantae</taxon>
        <taxon>Streptophyta</taxon>
        <taxon>Embryophyta</taxon>
        <taxon>Tracheophyta</taxon>
        <taxon>Spermatophyta</taxon>
        <taxon>Magnoliopsida</taxon>
        <taxon>Liliopsida</taxon>
        <taxon>Poales</taxon>
        <taxon>Poaceae</taxon>
        <taxon>PACMAD clade</taxon>
        <taxon>Panicoideae</taxon>
        <taxon>Panicodae</taxon>
        <taxon>Paniceae</taxon>
        <taxon>Panicinae</taxon>
        <taxon>Panicum</taxon>
        <taxon>Panicum sect. Hiantes</taxon>
    </lineage>
</organism>
<name>A0A8T0R775_PANVG</name>
<reference evidence="2" key="1">
    <citation type="submission" date="2020-05" db="EMBL/GenBank/DDBJ databases">
        <title>WGS assembly of Panicum virgatum.</title>
        <authorList>
            <person name="Lovell J.T."/>
            <person name="Jenkins J."/>
            <person name="Shu S."/>
            <person name="Juenger T.E."/>
            <person name="Schmutz J."/>
        </authorList>
    </citation>
    <scope>NUCLEOTIDE SEQUENCE</scope>
    <source>
        <strain evidence="2">AP13</strain>
    </source>
</reference>
<dbReference type="Proteomes" id="UP000823388">
    <property type="component" value="Chromosome 6K"/>
</dbReference>
<keyword evidence="3" id="KW-1185">Reference proteome</keyword>
<dbReference type="EMBL" id="CM029047">
    <property type="protein sequence ID" value="KAG2581116.1"/>
    <property type="molecule type" value="Genomic_DNA"/>
</dbReference>
<accession>A0A8T0R775</accession>
<feature type="region of interest" description="Disordered" evidence="1">
    <location>
        <begin position="62"/>
        <end position="139"/>
    </location>
</feature>
<evidence type="ECO:0000313" key="2">
    <source>
        <dbReference type="EMBL" id="KAG2581116.1"/>
    </source>
</evidence>
<gene>
    <name evidence="2" type="ORF">PVAP13_6KG014901</name>
</gene>
<evidence type="ECO:0000256" key="1">
    <source>
        <dbReference type="SAM" id="MobiDB-lite"/>
    </source>
</evidence>
<dbReference type="AlphaFoldDB" id="A0A8T0R775"/>
<sequence>MPYVVTVIENETDQLVGSAQTPRAAFDRPSARGRLRRRVTAVPARAAIGRWQQRRYACRLASQGPPLPPAATTGLSSESPTCPPGHHGGEGGEGADTEEPATACHTARQAASPPARPRRRKPGPTHPVLLQELPTPHGRTLREGDVWFLQVAVTSF</sequence>
<comment type="caution">
    <text evidence="2">The sequence shown here is derived from an EMBL/GenBank/DDBJ whole genome shotgun (WGS) entry which is preliminary data.</text>
</comment>
<evidence type="ECO:0000313" key="3">
    <source>
        <dbReference type="Proteomes" id="UP000823388"/>
    </source>
</evidence>
<proteinExistence type="predicted"/>
<protein>
    <submittedName>
        <fullName evidence="2">Uncharacterized protein</fullName>
    </submittedName>
</protein>